<keyword evidence="1" id="KW-0694">RNA-binding</keyword>
<feature type="compositionally biased region" description="Basic and acidic residues" evidence="2">
    <location>
        <begin position="10"/>
        <end position="27"/>
    </location>
</feature>
<dbReference type="PROSITE" id="PS50084">
    <property type="entry name" value="KH_TYPE_1"/>
    <property type="match status" value="1"/>
</dbReference>
<dbReference type="EMBL" id="JAPQKI010000001">
    <property type="protein sequence ID" value="KAJ5112275.1"/>
    <property type="molecule type" value="Genomic_DNA"/>
</dbReference>
<dbReference type="PANTHER" id="PTHR15744:SF0">
    <property type="entry name" value="KH HOMOLOGY DOMAIN-CONTAINING PROTEIN 4"/>
    <property type="match status" value="1"/>
</dbReference>
<dbReference type="InterPro" id="IPR031121">
    <property type="entry name" value="RIK/BLOM7"/>
</dbReference>
<dbReference type="InterPro" id="IPR055256">
    <property type="entry name" value="KH_1_KHDC4/BBP-like"/>
</dbReference>
<keyword evidence="5" id="KW-1185">Reference proteome</keyword>
<dbReference type="InterPro" id="IPR056149">
    <property type="entry name" value="PRP5/DDX46/KHDC4_KH"/>
</dbReference>
<sequence length="436" mass="48360">MADLNRPKRSRFDQTERPRRTQSDVRSRSRSPSAGQAEYTRTRSPHGRDSRQSPLALSTPPVSHDALIEATSRAAGIQDSSNAYSSPRAHDQKRGLAHDFFKDIDINDSRNRYTLTKGATQSMIRERTGADVTTRGSYYPDRKLATAENPPLSLRITSKTQEGLDQAVGLIEEMMSQELPSLVDQRRFQNRGPEDQGQYQRRNPRHAEEARIPTDLPYLQGFNTRAKIVGKEGCNVKHIERKTGCEVRVKGRGSNWRDHNNHESDEPMFVHILGPTSDQVKQASEMAQELLETVREAYEEHERNPPQRYQRNQGSGGGFHRSSGYDAYNTSGYGAQYSHNAGQYSSNSPGVDTGNTQGYNAQSAQTAEIDPYEQYGGYENYMRWVAYYQQLADQQAQQQADGAAAAPTSGTDSPAPATAPAPGTGSNEAPPPPPGL</sequence>
<evidence type="ECO:0000256" key="2">
    <source>
        <dbReference type="SAM" id="MobiDB-lite"/>
    </source>
</evidence>
<proteinExistence type="predicted"/>
<feature type="region of interest" description="Disordered" evidence="2">
    <location>
        <begin position="191"/>
        <end position="210"/>
    </location>
</feature>
<evidence type="ECO:0000259" key="3">
    <source>
        <dbReference type="SMART" id="SM00322"/>
    </source>
</evidence>
<organism evidence="4 5">
    <name type="scientific">Penicillium argentinense</name>
    <dbReference type="NCBI Taxonomy" id="1131581"/>
    <lineage>
        <taxon>Eukaryota</taxon>
        <taxon>Fungi</taxon>
        <taxon>Dikarya</taxon>
        <taxon>Ascomycota</taxon>
        <taxon>Pezizomycotina</taxon>
        <taxon>Eurotiomycetes</taxon>
        <taxon>Eurotiomycetidae</taxon>
        <taxon>Eurotiales</taxon>
        <taxon>Aspergillaceae</taxon>
        <taxon>Penicillium</taxon>
    </lineage>
</organism>
<evidence type="ECO:0000313" key="5">
    <source>
        <dbReference type="Proteomes" id="UP001149074"/>
    </source>
</evidence>
<dbReference type="OrthoDB" id="397265at2759"/>
<dbReference type="AlphaFoldDB" id="A0A9W9KN56"/>
<comment type="caution">
    <text evidence="4">The sequence shown here is derived from an EMBL/GenBank/DDBJ whole genome shotgun (WGS) entry which is preliminary data.</text>
</comment>
<dbReference type="FunFam" id="3.30.1370.10:FF:000037">
    <property type="entry name" value="KH domain protein"/>
    <property type="match status" value="1"/>
</dbReference>
<dbReference type="SUPFAM" id="SSF54791">
    <property type="entry name" value="Eukaryotic type KH-domain (KH-domain type I)"/>
    <property type="match status" value="2"/>
</dbReference>
<dbReference type="PANTHER" id="PTHR15744">
    <property type="entry name" value="BLOM7"/>
    <property type="match status" value="1"/>
</dbReference>
<gene>
    <name evidence="4" type="ORF">N7532_000320</name>
</gene>
<dbReference type="GO" id="GO:0003723">
    <property type="term" value="F:RNA binding"/>
    <property type="evidence" value="ECO:0007669"/>
    <property type="project" value="UniProtKB-UniRule"/>
</dbReference>
<dbReference type="GeneID" id="81351803"/>
<name>A0A9W9KN56_9EURO</name>
<evidence type="ECO:0000313" key="4">
    <source>
        <dbReference type="EMBL" id="KAJ5112275.1"/>
    </source>
</evidence>
<reference evidence="4" key="1">
    <citation type="submission" date="2022-11" db="EMBL/GenBank/DDBJ databases">
        <authorList>
            <person name="Petersen C."/>
        </authorList>
    </citation>
    <scope>NUCLEOTIDE SEQUENCE</scope>
    <source>
        <strain evidence="4">IBT 30761</strain>
    </source>
</reference>
<dbReference type="Pfam" id="PF23469">
    <property type="entry name" value="KH_12"/>
    <property type="match status" value="1"/>
</dbReference>
<dbReference type="InterPro" id="IPR004087">
    <property type="entry name" value="KH_dom"/>
</dbReference>
<feature type="region of interest" description="Disordered" evidence="2">
    <location>
        <begin position="1"/>
        <end position="62"/>
    </location>
</feature>
<feature type="compositionally biased region" description="Low complexity" evidence="2">
    <location>
        <begin position="393"/>
        <end position="426"/>
    </location>
</feature>
<dbReference type="RefSeq" id="XP_056480048.1">
    <property type="nucleotide sequence ID" value="XM_056612824.1"/>
</dbReference>
<dbReference type="InterPro" id="IPR036612">
    <property type="entry name" value="KH_dom_type_1_sf"/>
</dbReference>
<dbReference type="Pfam" id="PF22675">
    <property type="entry name" value="KH-I_KHDC4-BBP"/>
    <property type="match status" value="1"/>
</dbReference>
<dbReference type="Gene3D" id="3.30.1370.10">
    <property type="entry name" value="K Homology domain, type 1"/>
    <property type="match status" value="2"/>
</dbReference>
<evidence type="ECO:0000256" key="1">
    <source>
        <dbReference type="PROSITE-ProRule" id="PRU00117"/>
    </source>
</evidence>
<dbReference type="GO" id="GO:0005634">
    <property type="term" value="C:nucleus"/>
    <property type="evidence" value="ECO:0007669"/>
    <property type="project" value="InterPro"/>
</dbReference>
<feature type="domain" description="K Homology" evidence="3">
    <location>
        <begin position="204"/>
        <end position="292"/>
    </location>
</feature>
<reference evidence="4" key="2">
    <citation type="journal article" date="2023" name="IMA Fungus">
        <title>Comparative genomic study of the Penicillium genus elucidates a diverse pangenome and 15 lateral gene transfer events.</title>
        <authorList>
            <person name="Petersen C."/>
            <person name="Sorensen T."/>
            <person name="Nielsen M.R."/>
            <person name="Sondergaard T.E."/>
            <person name="Sorensen J.L."/>
            <person name="Fitzpatrick D.A."/>
            <person name="Frisvad J.C."/>
            <person name="Nielsen K.L."/>
        </authorList>
    </citation>
    <scope>NUCLEOTIDE SEQUENCE</scope>
    <source>
        <strain evidence="4">IBT 30761</strain>
    </source>
</reference>
<protein>
    <recommendedName>
        <fullName evidence="3">K Homology domain-containing protein</fullName>
    </recommendedName>
</protein>
<dbReference type="CDD" id="cd22386">
    <property type="entry name" value="KH-I_KHDC4_rpt2"/>
    <property type="match status" value="1"/>
</dbReference>
<feature type="region of interest" description="Disordered" evidence="2">
    <location>
        <begin position="339"/>
        <end position="358"/>
    </location>
</feature>
<feature type="region of interest" description="Disordered" evidence="2">
    <location>
        <begin position="297"/>
        <end position="327"/>
    </location>
</feature>
<dbReference type="Proteomes" id="UP001149074">
    <property type="component" value="Unassembled WGS sequence"/>
</dbReference>
<accession>A0A9W9KN56</accession>
<dbReference type="InterPro" id="IPR047889">
    <property type="entry name" value="KHDC4_KH-I_second"/>
</dbReference>
<feature type="region of interest" description="Disordered" evidence="2">
    <location>
        <begin position="393"/>
        <end position="436"/>
    </location>
</feature>
<dbReference type="SMART" id="SM00322">
    <property type="entry name" value="KH"/>
    <property type="match status" value="1"/>
</dbReference>